<dbReference type="Proteomes" id="UP001589838">
    <property type="component" value="Unassembled WGS sequence"/>
</dbReference>
<dbReference type="RefSeq" id="WP_335958934.1">
    <property type="nucleotide sequence ID" value="NZ_JAXBLX010000003.1"/>
</dbReference>
<dbReference type="EMBL" id="JBHLUX010000017">
    <property type="protein sequence ID" value="MFC0470221.1"/>
    <property type="molecule type" value="Genomic_DNA"/>
</dbReference>
<name>A0ABV6KEG1_9BACI</name>
<comment type="caution">
    <text evidence="1">The sequence shown here is derived from an EMBL/GenBank/DDBJ whole genome shotgun (WGS) entry which is preliminary data.</text>
</comment>
<organism evidence="1 2">
    <name type="scientific">Halalkalibacter kiskunsagensis</name>
    <dbReference type="NCBI Taxonomy" id="1548599"/>
    <lineage>
        <taxon>Bacteria</taxon>
        <taxon>Bacillati</taxon>
        <taxon>Bacillota</taxon>
        <taxon>Bacilli</taxon>
        <taxon>Bacillales</taxon>
        <taxon>Bacillaceae</taxon>
        <taxon>Halalkalibacter</taxon>
    </lineage>
</organism>
<proteinExistence type="predicted"/>
<evidence type="ECO:0000313" key="1">
    <source>
        <dbReference type="EMBL" id="MFC0470221.1"/>
    </source>
</evidence>
<protein>
    <recommendedName>
        <fullName evidence="3">CHAD domain-containing protein</fullName>
    </recommendedName>
</protein>
<accession>A0ABV6KEG1</accession>
<reference evidence="1 2" key="1">
    <citation type="submission" date="2024-09" db="EMBL/GenBank/DDBJ databases">
        <authorList>
            <person name="Sun Q."/>
            <person name="Mori K."/>
        </authorList>
    </citation>
    <scope>NUCLEOTIDE SEQUENCE [LARGE SCALE GENOMIC DNA]</scope>
    <source>
        <strain evidence="1 2">NCAIM B.02610</strain>
    </source>
</reference>
<evidence type="ECO:0000313" key="2">
    <source>
        <dbReference type="Proteomes" id="UP001589838"/>
    </source>
</evidence>
<gene>
    <name evidence="1" type="ORF">ACFFHM_06695</name>
</gene>
<evidence type="ECO:0008006" key="3">
    <source>
        <dbReference type="Google" id="ProtNLM"/>
    </source>
</evidence>
<keyword evidence="2" id="KW-1185">Reference proteome</keyword>
<sequence>MQWLEKMKNAFTPAHRKQVEEHIIRDTTTRKLLEDTEELLLRIAEKAPPSNQKKSIRRKQKEWLIKVKVTQTFISIVMMDQKHSSSPIKKRIVIKCYRKYMKSKNGVGLCKEATIRYMKDGRAHIRSIRESPMFHNLFYRIHHLDLAFSGEQVTFEKPSKEMLVNQHHLLQETHTNDVTYLLEEARRYIQTVKQFSVDPIIESRLERLVQQAHKLQDDFMLLDFEQRHIVRRMFKEDVPSMIHTYLSLSIKHQLEHKENIYVTLSKMELTLISYVEQLEKLKVERMDYLLQLQSLRYDNKT</sequence>